<evidence type="ECO:0000259" key="1">
    <source>
        <dbReference type="Pfam" id="PF13966"/>
    </source>
</evidence>
<dbReference type="Pfam" id="PF13966">
    <property type="entry name" value="zf-RVT"/>
    <property type="match status" value="1"/>
</dbReference>
<protein>
    <recommendedName>
        <fullName evidence="1">Reverse transcriptase zinc-binding domain-containing protein</fullName>
    </recommendedName>
</protein>
<feature type="domain" description="Reverse transcriptase zinc-binding" evidence="1">
    <location>
        <begin position="20"/>
        <end position="104"/>
    </location>
</feature>
<reference evidence="3" key="1">
    <citation type="submission" date="2018-11" db="EMBL/GenBank/DDBJ databases">
        <authorList>
            <consortium name="Genoscope - CEA"/>
            <person name="William W."/>
        </authorList>
    </citation>
    <scope>NUCLEOTIDE SEQUENCE</scope>
</reference>
<sequence length="203" mass="23281">LNDASDVPHWYVNGRLQKAFVSKSVWNVIRPHKPLVSWSTLVWHKAAIPRHATTAWLFVLNRNPTLDRLQSWNPDNLTTCLLCGSGLESRDHLFFDCAYSVVVWLLITRRLNLHTAPYSWNATLTWLPTAHSDRYVRVALLQGWQAAIYGIWFERNTRFHTGLTHSPDVVARNSLRIVIDKCYAMCSLGSALGSLLLQIWHPP</sequence>
<dbReference type="EMBL" id="LS974618">
    <property type="protein sequence ID" value="CAG7893508.1"/>
    <property type="molecule type" value="Genomic_DNA"/>
</dbReference>
<feature type="non-terminal residue" evidence="3">
    <location>
        <position position="1"/>
    </location>
</feature>
<evidence type="ECO:0000313" key="2">
    <source>
        <dbReference type="EMBL" id="CAG7893508.1"/>
    </source>
</evidence>
<organism evidence="3">
    <name type="scientific">Brassica campestris</name>
    <name type="common">Field mustard</name>
    <dbReference type="NCBI Taxonomy" id="3711"/>
    <lineage>
        <taxon>Eukaryota</taxon>
        <taxon>Viridiplantae</taxon>
        <taxon>Streptophyta</taxon>
        <taxon>Embryophyta</taxon>
        <taxon>Tracheophyta</taxon>
        <taxon>Spermatophyta</taxon>
        <taxon>Magnoliopsida</taxon>
        <taxon>eudicotyledons</taxon>
        <taxon>Gunneridae</taxon>
        <taxon>Pentapetalae</taxon>
        <taxon>rosids</taxon>
        <taxon>malvids</taxon>
        <taxon>Brassicales</taxon>
        <taxon>Brassicaceae</taxon>
        <taxon>Brassiceae</taxon>
        <taxon>Brassica</taxon>
    </lineage>
</organism>
<dbReference type="PANTHER" id="PTHR33116">
    <property type="entry name" value="REVERSE TRANSCRIPTASE ZINC-BINDING DOMAIN-CONTAINING PROTEIN-RELATED-RELATED"/>
    <property type="match status" value="1"/>
</dbReference>
<accession>A0A3P6AX43</accession>
<proteinExistence type="predicted"/>
<dbReference type="AlphaFoldDB" id="A0A3P6AX43"/>
<dbReference type="Gramene" id="A02p24600.2_BraZ1">
    <property type="protein sequence ID" value="A02p24600.2_BraZ1.CDS.1"/>
    <property type="gene ID" value="A02g24600.2_BraZ1"/>
</dbReference>
<dbReference type="PANTHER" id="PTHR33116:SF84">
    <property type="entry name" value="RNA-DIRECTED DNA POLYMERASE"/>
    <property type="match status" value="1"/>
</dbReference>
<evidence type="ECO:0000313" key="3">
    <source>
        <dbReference type="EMBL" id="VDC88701.1"/>
    </source>
</evidence>
<gene>
    <name evidence="3" type="ORF">BRAA02T06952Z</name>
    <name evidence="2" type="ORF">BRAPAZ1V2_A02P24600.2</name>
</gene>
<dbReference type="Proteomes" id="UP000694005">
    <property type="component" value="Chromosome A02"/>
</dbReference>
<dbReference type="InterPro" id="IPR026960">
    <property type="entry name" value="RVT-Znf"/>
</dbReference>
<dbReference type="EMBL" id="LR031573">
    <property type="protein sequence ID" value="VDC88701.1"/>
    <property type="molecule type" value="Genomic_DNA"/>
</dbReference>
<name>A0A3P6AX43_BRACM</name>